<accession>A0A840Y1D9</accession>
<feature type="binding site" evidence="17">
    <location>
        <position position="449"/>
    </location>
    <ligand>
        <name>(6S)-NADPHX</name>
        <dbReference type="ChEBI" id="CHEBI:64076"/>
    </ligand>
</feature>
<dbReference type="PROSITE" id="PS51383">
    <property type="entry name" value="YJEF_C_3"/>
    <property type="match status" value="1"/>
</dbReference>
<dbReference type="EMBL" id="JACIJD010000005">
    <property type="protein sequence ID" value="MBB5693410.1"/>
    <property type="molecule type" value="Genomic_DNA"/>
</dbReference>
<evidence type="ECO:0000256" key="7">
    <source>
        <dbReference type="ARBA" id="ARBA00022840"/>
    </source>
</evidence>
<dbReference type="GO" id="GO:0046496">
    <property type="term" value="P:nicotinamide nucleotide metabolic process"/>
    <property type="evidence" value="ECO:0007669"/>
    <property type="project" value="UniProtKB-UniRule"/>
</dbReference>
<evidence type="ECO:0000256" key="18">
    <source>
        <dbReference type="HAMAP-Rule" id="MF_01966"/>
    </source>
</evidence>
<evidence type="ECO:0000256" key="3">
    <source>
        <dbReference type="ARBA" id="ARBA00006001"/>
    </source>
</evidence>
<dbReference type="NCBIfam" id="TIGR00197">
    <property type="entry name" value="yjeF_nterm"/>
    <property type="match status" value="1"/>
</dbReference>
<keyword evidence="9 18" id="KW-0630">Potassium</keyword>
<keyword evidence="24" id="KW-1185">Reference proteome</keyword>
<feature type="binding site" evidence="18">
    <location>
        <position position="147"/>
    </location>
    <ligand>
        <name>K(+)</name>
        <dbReference type="ChEBI" id="CHEBI:29103"/>
    </ligand>
</feature>
<evidence type="ECO:0000256" key="9">
    <source>
        <dbReference type="ARBA" id="ARBA00022958"/>
    </source>
</evidence>
<dbReference type="NCBIfam" id="TIGR00196">
    <property type="entry name" value="yjeF_cterm"/>
    <property type="match status" value="1"/>
</dbReference>
<evidence type="ECO:0000256" key="12">
    <source>
        <dbReference type="ARBA" id="ARBA00023239"/>
    </source>
</evidence>
<dbReference type="InterPro" id="IPR036652">
    <property type="entry name" value="YjeF_N_dom_sf"/>
</dbReference>
<feature type="domain" description="YjeF N-terminal" evidence="22">
    <location>
        <begin position="40"/>
        <end position="234"/>
    </location>
</feature>
<keyword evidence="7 17" id="KW-0067">ATP-binding</keyword>
<dbReference type="HAMAP" id="MF_01966">
    <property type="entry name" value="NADHX_epimerase"/>
    <property type="match status" value="1"/>
</dbReference>
<evidence type="ECO:0000256" key="15">
    <source>
        <dbReference type="ARBA" id="ARBA00048238"/>
    </source>
</evidence>
<dbReference type="InterPro" id="IPR004443">
    <property type="entry name" value="YjeF_N_dom"/>
</dbReference>
<comment type="similarity">
    <text evidence="18">Belongs to the NnrE/AIBP family.</text>
</comment>
<comment type="function">
    <text evidence="18">Catalyzes the epimerization of the S- and R-forms of NAD(P)HX, a damaged form of NAD(P)H that is a result of enzymatic or heat-dependent hydration. This is a prerequisite for the S-specific NAD(P)H-hydrate dehydratase to allow the repair of both epimers of NAD(P)HX.</text>
</comment>
<keyword evidence="23" id="KW-0808">Transferase</keyword>
<dbReference type="Gene3D" id="3.40.1190.20">
    <property type="match status" value="1"/>
</dbReference>
<evidence type="ECO:0000256" key="20">
    <source>
        <dbReference type="SAM" id="MobiDB-lite"/>
    </source>
</evidence>
<evidence type="ECO:0000313" key="23">
    <source>
        <dbReference type="EMBL" id="MBB5693410.1"/>
    </source>
</evidence>
<dbReference type="InterPro" id="IPR000631">
    <property type="entry name" value="CARKD"/>
</dbReference>
<feature type="region of interest" description="Disordered" evidence="20">
    <location>
        <begin position="1"/>
        <end position="27"/>
    </location>
</feature>
<gene>
    <name evidence="17" type="primary">nnrD</name>
    <name evidence="18" type="synonym">nnrE</name>
    <name evidence="23" type="ORF">FHS87_001439</name>
</gene>
<feature type="binding site" evidence="18">
    <location>
        <position position="177"/>
    </location>
    <ligand>
        <name>(6S)-NADPHX</name>
        <dbReference type="ChEBI" id="CHEBI:64076"/>
    </ligand>
</feature>
<evidence type="ECO:0000256" key="17">
    <source>
        <dbReference type="HAMAP-Rule" id="MF_01965"/>
    </source>
</evidence>
<dbReference type="GO" id="GO:0005524">
    <property type="term" value="F:ATP binding"/>
    <property type="evidence" value="ECO:0007669"/>
    <property type="project" value="UniProtKB-UniRule"/>
</dbReference>
<evidence type="ECO:0000256" key="10">
    <source>
        <dbReference type="ARBA" id="ARBA00023027"/>
    </source>
</evidence>
<proteinExistence type="inferred from homology"/>
<evidence type="ECO:0000256" key="11">
    <source>
        <dbReference type="ARBA" id="ARBA00023235"/>
    </source>
</evidence>
<evidence type="ECO:0000259" key="21">
    <source>
        <dbReference type="PROSITE" id="PS51383"/>
    </source>
</evidence>
<dbReference type="RefSeq" id="WP_184515511.1">
    <property type="nucleotide sequence ID" value="NZ_JACIJD010000005.1"/>
</dbReference>
<feature type="binding site" evidence="17">
    <location>
        <position position="339"/>
    </location>
    <ligand>
        <name>(6S)-NADPHX</name>
        <dbReference type="ChEBI" id="CHEBI:64076"/>
    </ligand>
</feature>
<dbReference type="PIRSF" id="PIRSF017184">
    <property type="entry name" value="Nnr"/>
    <property type="match status" value="1"/>
</dbReference>
<comment type="function">
    <text evidence="17">Catalyzes the dehydration of the S-form of NAD(P)HX at the expense of ADP, which is converted to AMP. Together with NAD(P)HX epimerase, which catalyzes the epimerization of the S- and R-forms, the enzyme allows the repair of both epimers of NAD(P)HX, a damaged form of NAD(P)H that is a result of enzymatic or heat-dependent hydration.</text>
</comment>
<dbReference type="HAMAP" id="MF_01965">
    <property type="entry name" value="NADHX_dehydratase"/>
    <property type="match status" value="1"/>
</dbReference>
<evidence type="ECO:0000256" key="5">
    <source>
        <dbReference type="ARBA" id="ARBA00022723"/>
    </source>
</evidence>
<dbReference type="GO" id="GO:0052855">
    <property type="term" value="F:ADP-dependent NAD(P)H-hydrate dehydratase activity"/>
    <property type="evidence" value="ECO:0007669"/>
    <property type="project" value="UniProtKB-UniRule"/>
</dbReference>
<feature type="binding site" evidence="17">
    <location>
        <position position="386"/>
    </location>
    <ligand>
        <name>(6S)-NADPHX</name>
        <dbReference type="ChEBI" id="CHEBI:64076"/>
    </ligand>
</feature>
<keyword evidence="11 18" id="KW-0413">Isomerase</keyword>
<dbReference type="SUPFAM" id="SSF53613">
    <property type="entry name" value="Ribokinase-like"/>
    <property type="match status" value="1"/>
</dbReference>
<feature type="domain" description="YjeF C-terminal" evidence="21">
    <location>
        <begin position="246"/>
        <end position="502"/>
    </location>
</feature>
<evidence type="ECO:0000256" key="8">
    <source>
        <dbReference type="ARBA" id="ARBA00022857"/>
    </source>
</evidence>
<comment type="subunit">
    <text evidence="17">Homotetramer.</text>
</comment>
<dbReference type="EC" id="4.2.1.136" evidence="19"/>
<organism evidence="23 24">
    <name type="scientific">Muricoccus pecuniae</name>
    <dbReference type="NCBI Taxonomy" id="693023"/>
    <lineage>
        <taxon>Bacteria</taxon>
        <taxon>Pseudomonadati</taxon>
        <taxon>Pseudomonadota</taxon>
        <taxon>Alphaproteobacteria</taxon>
        <taxon>Acetobacterales</taxon>
        <taxon>Roseomonadaceae</taxon>
        <taxon>Muricoccus</taxon>
    </lineage>
</organism>
<dbReference type="GO" id="GO:0110051">
    <property type="term" value="P:metabolite repair"/>
    <property type="evidence" value="ECO:0007669"/>
    <property type="project" value="TreeGrafter"/>
</dbReference>
<dbReference type="PROSITE" id="PS51385">
    <property type="entry name" value="YJEF_N"/>
    <property type="match status" value="1"/>
</dbReference>
<comment type="caution">
    <text evidence="18">Lacks conserved residue(s) required for the propagation of feature annotation.</text>
</comment>
<name>A0A840Y1D9_9PROT</name>
<feature type="binding site" evidence="18">
    <location>
        <begin position="151"/>
        <end position="157"/>
    </location>
    <ligand>
        <name>(6S)-NADPHX</name>
        <dbReference type="ChEBI" id="CHEBI:64076"/>
    </ligand>
</feature>
<evidence type="ECO:0000256" key="16">
    <source>
        <dbReference type="ARBA" id="ARBA00049209"/>
    </source>
</evidence>
<dbReference type="Pfam" id="PF03853">
    <property type="entry name" value="YjeF_N"/>
    <property type="match status" value="1"/>
</dbReference>
<reference evidence="23 24" key="1">
    <citation type="submission" date="2020-08" db="EMBL/GenBank/DDBJ databases">
        <title>Genomic Encyclopedia of Type Strains, Phase IV (KMG-IV): sequencing the most valuable type-strain genomes for metagenomic binning, comparative biology and taxonomic classification.</title>
        <authorList>
            <person name="Goeker M."/>
        </authorList>
    </citation>
    <scope>NUCLEOTIDE SEQUENCE [LARGE SCALE GENOMIC DNA]</scope>
    <source>
        <strain evidence="23 24">DSM 25622</strain>
    </source>
</reference>
<dbReference type="InterPro" id="IPR030677">
    <property type="entry name" value="Nnr"/>
</dbReference>
<dbReference type="GO" id="GO:0016301">
    <property type="term" value="F:kinase activity"/>
    <property type="evidence" value="ECO:0007669"/>
    <property type="project" value="UniProtKB-KW"/>
</dbReference>
<dbReference type="InterPro" id="IPR029056">
    <property type="entry name" value="Ribokinase-like"/>
</dbReference>
<protein>
    <recommendedName>
        <fullName evidence="19">Bifunctional NAD(P)H-hydrate repair enzyme</fullName>
    </recommendedName>
    <alternativeName>
        <fullName evidence="19">Nicotinamide nucleotide repair protein</fullName>
    </alternativeName>
    <domain>
        <recommendedName>
            <fullName evidence="19">ADP-dependent (S)-NAD(P)H-hydrate dehydratase</fullName>
            <ecNumber evidence="19">4.2.1.136</ecNumber>
        </recommendedName>
        <alternativeName>
            <fullName evidence="19">ADP-dependent NAD(P)HX dehydratase</fullName>
        </alternativeName>
    </domain>
    <domain>
        <recommendedName>
            <fullName evidence="19">NAD(P)H-hydrate epimerase</fullName>
            <ecNumber evidence="19">5.1.99.6</ecNumber>
        </recommendedName>
    </domain>
</protein>
<dbReference type="Gene3D" id="3.40.50.10260">
    <property type="entry name" value="YjeF N-terminal domain"/>
    <property type="match status" value="1"/>
</dbReference>
<evidence type="ECO:0000256" key="2">
    <source>
        <dbReference type="ARBA" id="ARBA00000909"/>
    </source>
</evidence>
<evidence type="ECO:0000313" key="24">
    <source>
        <dbReference type="Proteomes" id="UP000580654"/>
    </source>
</evidence>
<comment type="catalytic activity">
    <reaction evidence="1 18 19">
        <text>(6R)-NADHX = (6S)-NADHX</text>
        <dbReference type="Rhea" id="RHEA:32215"/>
        <dbReference type="ChEBI" id="CHEBI:64074"/>
        <dbReference type="ChEBI" id="CHEBI:64075"/>
        <dbReference type="EC" id="5.1.99.6"/>
    </reaction>
</comment>
<keyword evidence="13" id="KW-0511">Multifunctional enzyme</keyword>
<comment type="function">
    <text evidence="14 19">Bifunctional enzyme that catalyzes the epimerization of the S- and R-forms of NAD(P)HX and the dehydration of the S-form of NAD(P)HX at the expense of ADP, which is converted to AMP. This allows the repair of both epimers of NAD(P)HX, a damaged form of NAD(P)H that is a result of enzymatic or heat-dependent hydration.</text>
</comment>
<dbReference type="EC" id="5.1.99.6" evidence="19"/>
<dbReference type="GO" id="GO:0052856">
    <property type="term" value="F:NAD(P)HX epimerase activity"/>
    <property type="evidence" value="ECO:0007669"/>
    <property type="project" value="UniProtKB-UniRule"/>
</dbReference>
<comment type="catalytic activity">
    <reaction evidence="2 18 19">
        <text>(6R)-NADPHX = (6S)-NADPHX</text>
        <dbReference type="Rhea" id="RHEA:32227"/>
        <dbReference type="ChEBI" id="CHEBI:64076"/>
        <dbReference type="ChEBI" id="CHEBI:64077"/>
        <dbReference type="EC" id="5.1.99.6"/>
    </reaction>
</comment>
<evidence type="ECO:0000256" key="14">
    <source>
        <dbReference type="ARBA" id="ARBA00025153"/>
    </source>
</evidence>
<evidence type="ECO:0000259" key="22">
    <source>
        <dbReference type="PROSITE" id="PS51385"/>
    </source>
</evidence>
<keyword evidence="23" id="KW-0418">Kinase</keyword>
<evidence type="ECO:0000256" key="6">
    <source>
        <dbReference type="ARBA" id="ARBA00022741"/>
    </source>
</evidence>
<dbReference type="Proteomes" id="UP000580654">
    <property type="component" value="Unassembled WGS sequence"/>
</dbReference>
<dbReference type="Pfam" id="PF01256">
    <property type="entry name" value="Carb_kinase"/>
    <property type="match status" value="1"/>
</dbReference>
<feature type="binding site" evidence="18">
    <location>
        <position position="180"/>
    </location>
    <ligand>
        <name>K(+)</name>
        <dbReference type="ChEBI" id="CHEBI:29103"/>
    </ligand>
</feature>
<comment type="similarity">
    <text evidence="4 19">In the C-terminal section; belongs to the NnrD/CARKD family.</text>
</comment>
<dbReference type="SUPFAM" id="SSF64153">
    <property type="entry name" value="YjeF N-terminal domain-like"/>
    <property type="match status" value="1"/>
</dbReference>
<comment type="catalytic activity">
    <reaction evidence="16 17 19">
        <text>(6S)-NADPHX + ADP = AMP + phosphate + NADPH + H(+)</text>
        <dbReference type="Rhea" id="RHEA:32235"/>
        <dbReference type="ChEBI" id="CHEBI:15378"/>
        <dbReference type="ChEBI" id="CHEBI:43474"/>
        <dbReference type="ChEBI" id="CHEBI:57783"/>
        <dbReference type="ChEBI" id="CHEBI:64076"/>
        <dbReference type="ChEBI" id="CHEBI:456215"/>
        <dbReference type="ChEBI" id="CHEBI:456216"/>
        <dbReference type="EC" id="4.2.1.136"/>
    </reaction>
</comment>
<keyword evidence="10 17" id="KW-0520">NAD</keyword>
<sequence length="506" mass="50319">MPDLFSAHHRHAPLPSPRLSDGAGGRGRSLRPDWPLDLLTPAAMARADAASSVPVARLMAAAGRAVARAAMARFRPCRTLVLVGPGNNGGDGLVAARLLEGAGWPVAVSFMAAPPAAGPAAEAAARWRGPVLPFRPEEAARAGLVIDALLGGAPSRPLAAGALEVLRAAGGPVLAVDVPSGLDGTTGQPLGEAVPAALTVTFARLKPGHLLLPGRLLCGELHLADIGLPEEAIAEALEGEGERSFRNAPGLWHLPPEDPAGHKYRRGHVVVAGGAMSGAARLAAGAARRAGAGLVTLAALSAEAAAAFRAGEPGAIVADPPAEALLGDARRGTWVLGPGLPPDDAARDLLAGAVRAGRSVVADAGALGAFAGAPEGLRGAAIITPHAGEFARLFGEVGPDRLAAARRAACQTGAVTVLKGPDTVIAAPDGRAAVNHNAPPSLATAGTGDVLAGITGAMLAGGMPPFEAACAAVWLQGEAAPRGAGVLAEDVMEGIPGALSRADRAR</sequence>
<comment type="similarity">
    <text evidence="3 19">In the N-terminal section; belongs to the NnrE/AIBP family.</text>
</comment>
<feature type="binding site" evidence="17">
    <location>
        <position position="279"/>
    </location>
    <ligand>
        <name>(6S)-NADPHX</name>
        <dbReference type="ChEBI" id="CHEBI:64076"/>
    </ligand>
</feature>
<dbReference type="CDD" id="cd01171">
    <property type="entry name" value="YXKO-related"/>
    <property type="match status" value="1"/>
</dbReference>
<keyword evidence="6 17" id="KW-0547">Nucleotide-binding</keyword>
<comment type="cofactor">
    <cofactor evidence="17">
        <name>Mg(2+)</name>
        <dbReference type="ChEBI" id="CHEBI:18420"/>
    </cofactor>
</comment>
<comment type="catalytic activity">
    <reaction evidence="15 17 19">
        <text>(6S)-NADHX + ADP = AMP + phosphate + NADH + H(+)</text>
        <dbReference type="Rhea" id="RHEA:32223"/>
        <dbReference type="ChEBI" id="CHEBI:15378"/>
        <dbReference type="ChEBI" id="CHEBI:43474"/>
        <dbReference type="ChEBI" id="CHEBI:57945"/>
        <dbReference type="ChEBI" id="CHEBI:64074"/>
        <dbReference type="ChEBI" id="CHEBI:456215"/>
        <dbReference type="ChEBI" id="CHEBI:456216"/>
        <dbReference type="EC" id="4.2.1.136"/>
    </reaction>
</comment>
<comment type="similarity">
    <text evidence="17">Belongs to the NnrD/CARKD family.</text>
</comment>
<keyword evidence="12 17" id="KW-0456">Lyase</keyword>
<dbReference type="PANTHER" id="PTHR12592">
    <property type="entry name" value="ATP-DEPENDENT (S)-NAD(P)H-HYDRATE DEHYDRATASE FAMILY MEMBER"/>
    <property type="match status" value="1"/>
</dbReference>
<dbReference type="PANTHER" id="PTHR12592:SF0">
    <property type="entry name" value="ATP-DEPENDENT (S)-NAD(P)H-HYDRATE DEHYDRATASE"/>
    <property type="match status" value="1"/>
</dbReference>
<feature type="binding site" evidence="18">
    <location>
        <begin position="87"/>
        <end position="91"/>
    </location>
    <ligand>
        <name>(6S)-NADPHX</name>
        <dbReference type="ChEBI" id="CHEBI:64076"/>
    </ligand>
</feature>
<evidence type="ECO:0000256" key="1">
    <source>
        <dbReference type="ARBA" id="ARBA00000013"/>
    </source>
</evidence>
<keyword evidence="5 18" id="KW-0479">Metal-binding</keyword>
<feature type="binding site" evidence="17">
    <location>
        <position position="448"/>
    </location>
    <ligand>
        <name>AMP</name>
        <dbReference type="ChEBI" id="CHEBI:456215"/>
    </ligand>
</feature>
<dbReference type="GO" id="GO:0046872">
    <property type="term" value="F:metal ion binding"/>
    <property type="evidence" value="ECO:0007669"/>
    <property type="project" value="UniProtKB-UniRule"/>
</dbReference>
<comment type="caution">
    <text evidence="23">The sequence shown here is derived from an EMBL/GenBank/DDBJ whole genome shotgun (WGS) entry which is preliminary data.</text>
</comment>
<evidence type="ECO:0000256" key="4">
    <source>
        <dbReference type="ARBA" id="ARBA00009524"/>
    </source>
</evidence>
<comment type="cofactor">
    <cofactor evidence="18 19">
        <name>K(+)</name>
        <dbReference type="ChEBI" id="CHEBI:29103"/>
    </cofactor>
    <text evidence="18 19">Binds 1 potassium ion per subunit.</text>
</comment>
<feature type="binding site" evidence="18">
    <location>
        <position position="88"/>
    </location>
    <ligand>
        <name>K(+)</name>
        <dbReference type="ChEBI" id="CHEBI:29103"/>
    </ligand>
</feature>
<keyword evidence="8 17" id="KW-0521">NADP</keyword>
<evidence type="ECO:0000256" key="13">
    <source>
        <dbReference type="ARBA" id="ARBA00023268"/>
    </source>
</evidence>
<dbReference type="AlphaFoldDB" id="A0A840Y1D9"/>
<evidence type="ECO:0000256" key="19">
    <source>
        <dbReference type="PIRNR" id="PIRNR017184"/>
    </source>
</evidence>
<feature type="binding site" evidence="17">
    <location>
        <begin position="419"/>
        <end position="423"/>
    </location>
    <ligand>
        <name>AMP</name>
        <dbReference type="ChEBI" id="CHEBI:456215"/>
    </ligand>
</feature>